<evidence type="ECO:0000313" key="3">
    <source>
        <dbReference type="EMBL" id="KAE9033934.1"/>
    </source>
</evidence>
<evidence type="ECO:0000313" key="4">
    <source>
        <dbReference type="Proteomes" id="UP000429607"/>
    </source>
</evidence>
<dbReference type="InterPro" id="IPR001584">
    <property type="entry name" value="Integrase_cat-core"/>
</dbReference>
<dbReference type="Proteomes" id="UP000429607">
    <property type="component" value="Unassembled WGS sequence"/>
</dbReference>
<evidence type="ECO:0000259" key="2">
    <source>
        <dbReference type="PROSITE" id="PS50994"/>
    </source>
</evidence>
<sequence>MAYTRSLPVAAEGSEVAQGLSASVLGRSLETWHRRMGHVNYRTLKRLADSGAVRGLTISPGSSPPKCIICALTKSTTNPTSVERTSSDEAAAGVCHVDLSGPVSRSIDKNRYFMALVWRGYVQTYGLKKKSQAHANVKAFIAMIERHASVSAVNIKVLRTDGGTEFLNKDFRQLGQRSGIIHQHTTTYTSAQNGVAERAIRTVTEMASAMLVDSGLPHDIWEFALEHAAYIRNRIPRQGRDKTPHEELFGRRPDVSNLPIFGQAVVARVPDPIRRKTRRFVDTRGQLGAFAGCTDQVKGFRVYAARAGRAIFFSRDVNVIDRMLFELERLDDNVPDDSADEGEDNDEEQTETPINSELASTRRSQRIARQTLAQAHAFAVLNEILKEPLNLPDEDDSWCSVQAPFLA</sequence>
<dbReference type="InterPro" id="IPR036397">
    <property type="entry name" value="RNaseH_sf"/>
</dbReference>
<name>A0A6A3MQT7_9STRA</name>
<dbReference type="InterPro" id="IPR025724">
    <property type="entry name" value="GAG-pre-integrase_dom"/>
</dbReference>
<dbReference type="Pfam" id="PF13976">
    <property type="entry name" value="gag_pre-integrs"/>
    <property type="match status" value="1"/>
</dbReference>
<dbReference type="SUPFAM" id="SSF53098">
    <property type="entry name" value="Ribonuclease H-like"/>
    <property type="match status" value="1"/>
</dbReference>
<reference evidence="3 4" key="1">
    <citation type="submission" date="2018-09" db="EMBL/GenBank/DDBJ databases">
        <title>Genomic investigation of the strawberry pathogen Phytophthora fragariae indicates pathogenicity is determined by transcriptional variation in three key races.</title>
        <authorList>
            <person name="Adams T.M."/>
            <person name="Armitage A.D."/>
            <person name="Sobczyk M.K."/>
            <person name="Bates H.J."/>
            <person name="Dunwell J.M."/>
            <person name="Nellist C.F."/>
            <person name="Harrison R.J."/>
        </authorList>
    </citation>
    <scope>NUCLEOTIDE SEQUENCE [LARGE SCALE GENOMIC DNA]</scope>
    <source>
        <strain evidence="3 4">SCRP249</strain>
    </source>
</reference>
<dbReference type="InterPro" id="IPR012337">
    <property type="entry name" value="RNaseH-like_sf"/>
</dbReference>
<gene>
    <name evidence="3" type="ORF">PR001_g9942</name>
</gene>
<comment type="caution">
    <text evidence="3">The sequence shown here is derived from an EMBL/GenBank/DDBJ whole genome shotgun (WGS) entry which is preliminary data.</text>
</comment>
<dbReference type="PANTHER" id="PTHR42648">
    <property type="entry name" value="TRANSPOSASE, PUTATIVE-RELATED"/>
    <property type="match status" value="1"/>
</dbReference>
<dbReference type="PROSITE" id="PS50994">
    <property type="entry name" value="INTEGRASE"/>
    <property type="match status" value="1"/>
</dbReference>
<evidence type="ECO:0000256" key="1">
    <source>
        <dbReference type="SAM" id="MobiDB-lite"/>
    </source>
</evidence>
<feature type="region of interest" description="Disordered" evidence="1">
    <location>
        <begin position="333"/>
        <end position="361"/>
    </location>
</feature>
<accession>A0A6A3MQT7</accession>
<dbReference type="GO" id="GO:0015074">
    <property type="term" value="P:DNA integration"/>
    <property type="evidence" value="ECO:0007669"/>
    <property type="project" value="InterPro"/>
</dbReference>
<organism evidence="3 4">
    <name type="scientific">Phytophthora rubi</name>
    <dbReference type="NCBI Taxonomy" id="129364"/>
    <lineage>
        <taxon>Eukaryota</taxon>
        <taxon>Sar</taxon>
        <taxon>Stramenopiles</taxon>
        <taxon>Oomycota</taxon>
        <taxon>Peronosporomycetes</taxon>
        <taxon>Peronosporales</taxon>
        <taxon>Peronosporaceae</taxon>
        <taxon>Phytophthora</taxon>
    </lineage>
</organism>
<proteinExistence type="predicted"/>
<dbReference type="GO" id="GO:0003676">
    <property type="term" value="F:nucleic acid binding"/>
    <property type="evidence" value="ECO:0007669"/>
    <property type="project" value="InterPro"/>
</dbReference>
<feature type="compositionally biased region" description="Acidic residues" evidence="1">
    <location>
        <begin position="333"/>
        <end position="350"/>
    </location>
</feature>
<protein>
    <recommendedName>
        <fullName evidence="2">Integrase catalytic domain-containing protein</fullName>
    </recommendedName>
</protein>
<feature type="domain" description="Integrase catalytic" evidence="2">
    <location>
        <begin position="75"/>
        <end position="252"/>
    </location>
</feature>
<dbReference type="Gene3D" id="3.30.420.10">
    <property type="entry name" value="Ribonuclease H-like superfamily/Ribonuclease H"/>
    <property type="match status" value="1"/>
</dbReference>
<dbReference type="PANTHER" id="PTHR42648:SF28">
    <property type="entry name" value="TRANSPOSON-ENCODED PROTEIN WITH RIBONUCLEASE H-LIKE AND RETROVIRUS ZINC FINGER-LIKE DOMAINS"/>
    <property type="match status" value="1"/>
</dbReference>
<dbReference type="InterPro" id="IPR039537">
    <property type="entry name" value="Retrotran_Ty1/copia-like"/>
</dbReference>
<dbReference type="EMBL" id="QXFV01000568">
    <property type="protein sequence ID" value="KAE9033934.1"/>
    <property type="molecule type" value="Genomic_DNA"/>
</dbReference>
<dbReference type="AlphaFoldDB" id="A0A6A3MQT7"/>
<feature type="compositionally biased region" description="Polar residues" evidence="1">
    <location>
        <begin position="351"/>
        <end position="361"/>
    </location>
</feature>